<evidence type="ECO:0000256" key="10">
    <source>
        <dbReference type="PROSITE-ProRule" id="PRU00703"/>
    </source>
</evidence>
<dbReference type="SUPFAM" id="SSF54631">
    <property type="entry name" value="CBS-domain pair"/>
    <property type="match status" value="2"/>
</dbReference>
<evidence type="ECO:0000256" key="7">
    <source>
        <dbReference type="ARBA" id="ARBA00022737"/>
    </source>
</evidence>
<dbReference type="PANTHER" id="PTHR13780">
    <property type="entry name" value="AMP-ACTIVATED PROTEIN KINASE, GAMMA REGULATORY SUBUNIT"/>
    <property type="match status" value="1"/>
</dbReference>
<keyword evidence="6 9" id="KW-0963">Cytoplasm</keyword>
<evidence type="ECO:0000256" key="4">
    <source>
        <dbReference type="ARBA" id="ARBA00014106"/>
    </source>
</evidence>
<proteinExistence type="inferred from homology"/>
<reference evidence="14" key="1">
    <citation type="journal article" date="2011" name="Genome Biol.">
        <title>Comparative and functional genomics provide insights into the pathogenicity of dermatophytic fungi.</title>
        <authorList>
            <person name="Burmester A."/>
            <person name="Shelest E."/>
            <person name="Gloeckner G."/>
            <person name="Heddergott C."/>
            <person name="Schindler S."/>
            <person name="Staib P."/>
            <person name="Heidel A."/>
            <person name="Felder M."/>
            <person name="Petzold A."/>
            <person name="Szafranski K."/>
            <person name="Feuermann M."/>
            <person name="Pedruzzi I."/>
            <person name="Priebe S."/>
            <person name="Groth M."/>
            <person name="Winkler R."/>
            <person name="Li W."/>
            <person name="Kniemeyer O."/>
            <person name="Schroeckh V."/>
            <person name="Hertweck C."/>
            <person name="Hube B."/>
            <person name="White T.C."/>
            <person name="Platzer M."/>
            <person name="Guthke R."/>
            <person name="Heitman J."/>
            <person name="Woestemeyer J."/>
            <person name="Zipfel P.F."/>
            <person name="Monod M."/>
            <person name="Brakhage A.A."/>
        </authorList>
    </citation>
    <scope>NUCLEOTIDE SEQUENCE [LARGE SCALE GENOMIC DNA]</scope>
    <source>
        <strain evidence="14">HKI 0517</strain>
    </source>
</reference>
<dbReference type="GeneID" id="9579765"/>
<feature type="compositionally biased region" description="Low complexity" evidence="11">
    <location>
        <begin position="395"/>
        <end position="413"/>
    </location>
</feature>
<dbReference type="InterPro" id="IPR000644">
    <property type="entry name" value="CBS_dom"/>
</dbReference>
<dbReference type="OrthoDB" id="449052at2759"/>
<feature type="region of interest" description="Disordered" evidence="11">
    <location>
        <begin position="1"/>
        <end position="71"/>
    </location>
</feature>
<dbReference type="Pfam" id="PF00571">
    <property type="entry name" value="CBS"/>
    <property type="match status" value="2"/>
</dbReference>
<organism evidence="13 14">
    <name type="scientific">Trichophyton verrucosum (strain HKI 0517)</name>
    <dbReference type="NCBI Taxonomy" id="663202"/>
    <lineage>
        <taxon>Eukaryota</taxon>
        <taxon>Fungi</taxon>
        <taxon>Dikarya</taxon>
        <taxon>Ascomycota</taxon>
        <taxon>Pezizomycotina</taxon>
        <taxon>Eurotiomycetes</taxon>
        <taxon>Eurotiomycetidae</taxon>
        <taxon>Onygenales</taxon>
        <taxon>Arthrodermataceae</taxon>
        <taxon>Trichophyton</taxon>
    </lineage>
</organism>
<feature type="region of interest" description="Disordered" evidence="11">
    <location>
        <begin position="394"/>
        <end position="488"/>
    </location>
</feature>
<comment type="similarity">
    <text evidence="3 9">Belongs to the SDS23 family.</text>
</comment>
<dbReference type="PIRSF" id="PIRSF018148">
    <property type="entry name" value="UCP018148_CBS_YBR214w"/>
    <property type="match status" value="1"/>
</dbReference>
<dbReference type="GO" id="GO:0005737">
    <property type="term" value="C:cytoplasm"/>
    <property type="evidence" value="ECO:0007669"/>
    <property type="project" value="UniProtKB-SubCell"/>
</dbReference>
<dbReference type="AlphaFoldDB" id="D4D2E9"/>
<evidence type="ECO:0000256" key="2">
    <source>
        <dbReference type="ARBA" id="ARBA00004496"/>
    </source>
</evidence>
<dbReference type="Proteomes" id="UP000008383">
    <property type="component" value="Unassembled WGS sequence"/>
</dbReference>
<dbReference type="CDD" id="cd02205">
    <property type="entry name" value="CBS_pair_SF"/>
    <property type="match status" value="1"/>
</dbReference>
<feature type="domain" description="CBS" evidence="12">
    <location>
        <begin position="273"/>
        <end position="332"/>
    </location>
</feature>
<comment type="function">
    <text evidence="1 9">Involved in DNA replication and cell separation.</text>
</comment>
<feature type="compositionally biased region" description="Polar residues" evidence="11">
    <location>
        <begin position="435"/>
        <end position="449"/>
    </location>
</feature>
<feature type="domain" description="CBS" evidence="12">
    <location>
        <begin position="199"/>
        <end position="255"/>
    </location>
</feature>
<evidence type="ECO:0000259" key="12">
    <source>
        <dbReference type="PROSITE" id="PS51371"/>
    </source>
</evidence>
<evidence type="ECO:0000256" key="3">
    <source>
        <dbReference type="ARBA" id="ARBA00006624"/>
    </source>
</evidence>
<evidence type="ECO:0000256" key="5">
    <source>
        <dbReference type="ARBA" id="ARBA00020584"/>
    </source>
</evidence>
<evidence type="ECO:0000256" key="1">
    <source>
        <dbReference type="ARBA" id="ARBA00002656"/>
    </source>
</evidence>
<comment type="caution">
    <text evidence="13">The sequence shown here is derived from an EMBL/GenBank/DDBJ whole genome shotgun (WGS) entry which is preliminary data.</text>
</comment>
<sequence>MSGKNTQQAAGEAGQEAVISPRLSSDSRSSSSRSSSLRREPAKLSHRQSLGDSLRGVPSSPRARRQPSFTQAAVQSLIDNPPSHAAADPAFSGRDWTQISIGELVQPVDLKFVDADTSIEDATNLLIESSAHSLLIRESPGSSTAVGTFGYADLNAYLLLVVGLIQPSHEEQVASLRELARRAREGEKIPLKDVKGLGMQEPLTTMPQSTNLMTAVETFGGGVHRIIVVKEGTTEVIGVFTQWKLVKFLWENGRSFPVIEQLYPQHLRELRLGSHCVVSINGDRPLCHALELMNNEGVSSLAVVDNQWNVVGNISVVDVKTTKVLINGNIQLLTKSTSLPLLHNTCIHFISVILSTRGITEGQDSFPVFHINPQSTLAHTVAKLVATRSHRMWVTDPHSPASSTPSTPSHSSTNIPLGSAPNHTSSIAGPAVGSTGASLPSPSSTNFASGNNGNNHPQNGNGHARPTHNPISPFQYPQTASSAHYPSFGTSPPSFTASISTSIPASALPGASLSGRLVGVVSLTDILNLYARASGLYPTDPNANRTRRRRSSSSSLNFRKSGELARELWNRP</sequence>
<evidence type="ECO:0000256" key="9">
    <source>
        <dbReference type="PIRNR" id="PIRNR018148"/>
    </source>
</evidence>
<dbReference type="SMART" id="SM00116">
    <property type="entry name" value="CBS"/>
    <property type="match status" value="3"/>
</dbReference>
<feature type="region of interest" description="Disordered" evidence="11">
    <location>
        <begin position="540"/>
        <end position="559"/>
    </location>
</feature>
<dbReference type="GO" id="GO:0030071">
    <property type="term" value="P:regulation of mitotic metaphase/anaphase transition"/>
    <property type="evidence" value="ECO:0007669"/>
    <property type="project" value="InterPro"/>
</dbReference>
<name>D4D2E9_TRIVH</name>
<keyword evidence="8 10" id="KW-0129">CBS domain</keyword>
<dbReference type="Gene3D" id="3.10.580.10">
    <property type="entry name" value="CBS-domain"/>
    <property type="match status" value="2"/>
</dbReference>
<gene>
    <name evidence="13" type="ORF">TRV_01254</name>
</gene>
<evidence type="ECO:0000313" key="14">
    <source>
        <dbReference type="Proteomes" id="UP000008383"/>
    </source>
</evidence>
<evidence type="ECO:0000256" key="11">
    <source>
        <dbReference type="SAM" id="MobiDB-lite"/>
    </source>
</evidence>
<dbReference type="PANTHER" id="PTHR13780:SF36">
    <property type="entry name" value="CBS DOMAIN-CONTAINING PROTEIN"/>
    <property type="match status" value="1"/>
</dbReference>
<accession>D4D2E9</accession>
<dbReference type="InterPro" id="IPR016711">
    <property type="entry name" value="Ssd23"/>
</dbReference>
<feature type="compositionally biased region" description="Low complexity" evidence="11">
    <location>
        <begin position="7"/>
        <end position="35"/>
    </location>
</feature>
<dbReference type="InterPro" id="IPR046342">
    <property type="entry name" value="CBS_dom_sf"/>
</dbReference>
<feature type="compositionally biased region" description="Polar residues" evidence="11">
    <location>
        <begin position="469"/>
        <end position="484"/>
    </location>
</feature>
<dbReference type="EMBL" id="ACYE01000071">
    <property type="protein sequence ID" value="EFE43931.1"/>
    <property type="molecule type" value="Genomic_DNA"/>
</dbReference>
<dbReference type="HOGENOM" id="CLU_024459_0_0_1"/>
<feature type="compositionally biased region" description="Low complexity" evidence="11">
    <location>
        <begin position="450"/>
        <end position="462"/>
    </location>
</feature>
<dbReference type="InterPro" id="IPR050511">
    <property type="entry name" value="AMPK_gamma/SDS23_families"/>
</dbReference>
<dbReference type="RefSeq" id="XP_003024542.1">
    <property type="nucleotide sequence ID" value="XM_003024496.1"/>
</dbReference>
<dbReference type="GO" id="GO:0004865">
    <property type="term" value="F:protein serine/threonine phosphatase inhibitor activity"/>
    <property type="evidence" value="ECO:0007669"/>
    <property type="project" value="TreeGrafter"/>
</dbReference>
<evidence type="ECO:0000256" key="8">
    <source>
        <dbReference type="ARBA" id="ARBA00023122"/>
    </source>
</evidence>
<protein>
    <recommendedName>
        <fullName evidence="4">Protein SDS23</fullName>
    </recommendedName>
    <alternativeName>
        <fullName evidence="5">Protein sds23</fullName>
    </alternativeName>
</protein>
<dbReference type="GO" id="GO:0042149">
    <property type="term" value="P:cellular response to glucose starvation"/>
    <property type="evidence" value="ECO:0007669"/>
    <property type="project" value="UniProtKB-UniRule"/>
</dbReference>
<evidence type="ECO:0000313" key="13">
    <source>
        <dbReference type="EMBL" id="EFE43931.1"/>
    </source>
</evidence>
<dbReference type="PROSITE" id="PS51371">
    <property type="entry name" value="CBS"/>
    <property type="match status" value="2"/>
</dbReference>
<evidence type="ECO:0000256" key="6">
    <source>
        <dbReference type="ARBA" id="ARBA00022490"/>
    </source>
</evidence>
<comment type="subcellular location">
    <subcellularLocation>
        <location evidence="2 9">Cytoplasm</location>
    </subcellularLocation>
</comment>
<keyword evidence="14" id="KW-1185">Reference proteome</keyword>
<dbReference type="KEGG" id="tve:TRV_01254"/>
<keyword evidence="7" id="KW-0677">Repeat</keyword>